<feature type="region of interest" description="Disordered" evidence="1">
    <location>
        <begin position="172"/>
        <end position="211"/>
    </location>
</feature>
<feature type="compositionally biased region" description="Basic residues" evidence="1">
    <location>
        <begin position="394"/>
        <end position="403"/>
    </location>
</feature>
<sequence>MTYPSEIRQWNAESAKEDCARVLTSLSVGTPLPLPTPSDPVHLDEVALRQSKHSATVIPSLNQMVDTIEAWRQEDQKRSDGSGGDSAPRRSSCDSTISWTTDVGTPSLSEYASSRASSILSSPLPSPRTPQEGQLGFHSTVTHQPMVPLHSLEQPTKFRVRLAPGWGALPPRTVEASSTSPRSAATSITSPADSGRKPHNPLGPARGAGVFKKPHCNKKYADVYRDYILYKRDSKKMTWKEIEAAYEHDAPFLARYVARQSGGGGGGSGDDEDGSGAASSSASTREPSRGVQGLQGVYYRENLEIPVVDADGLLVFNADGTERTTSIKVREQSLHNGQKLDLIMRFPERVAANRYWFVDQADLELAIDLAARRDSQRMALGLPRWSQSQDKDKKGGRRGSLKN</sequence>
<dbReference type="AlphaFoldDB" id="A0A507BKT7"/>
<reference evidence="2 3" key="1">
    <citation type="submission" date="2019-06" db="EMBL/GenBank/DDBJ databases">
        <title>Draft genome sequence of the filamentous fungus Phialemoniopsis curvata isolated from diesel fuel.</title>
        <authorList>
            <person name="Varaljay V.A."/>
            <person name="Lyon W.J."/>
            <person name="Crouch A.L."/>
            <person name="Drake C.E."/>
            <person name="Hollomon J.M."/>
            <person name="Nadeau L.J."/>
            <person name="Nunn H.S."/>
            <person name="Stevenson B.S."/>
            <person name="Bojanowski C.L."/>
            <person name="Crookes-Goodson W.J."/>
        </authorList>
    </citation>
    <scope>NUCLEOTIDE SEQUENCE [LARGE SCALE GENOMIC DNA]</scope>
    <source>
        <strain evidence="2 3">D216</strain>
    </source>
</reference>
<comment type="caution">
    <text evidence="2">The sequence shown here is derived from an EMBL/GenBank/DDBJ whole genome shotgun (WGS) entry which is preliminary data.</text>
</comment>
<dbReference type="EMBL" id="SKBQ01000143">
    <property type="protein sequence ID" value="TPX17330.1"/>
    <property type="molecule type" value="Genomic_DNA"/>
</dbReference>
<proteinExistence type="predicted"/>
<dbReference type="GeneID" id="41979632"/>
<dbReference type="Proteomes" id="UP000319257">
    <property type="component" value="Unassembled WGS sequence"/>
</dbReference>
<protein>
    <submittedName>
        <fullName evidence="2">Uncharacterized protein</fullName>
    </submittedName>
</protein>
<evidence type="ECO:0000256" key="1">
    <source>
        <dbReference type="SAM" id="MobiDB-lite"/>
    </source>
</evidence>
<feature type="compositionally biased region" description="Low complexity" evidence="1">
    <location>
        <begin position="176"/>
        <end position="192"/>
    </location>
</feature>
<feature type="region of interest" description="Disordered" evidence="1">
    <location>
        <begin position="380"/>
        <end position="403"/>
    </location>
</feature>
<evidence type="ECO:0000313" key="2">
    <source>
        <dbReference type="EMBL" id="TPX17330.1"/>
    </source>
</evidence>
<gene>
    <name evidence="2" type="ORF">E0L32_012185</name>
</gene>
<feature type="region of interest" description="Disordered" evidence="1">
    <location>
        <begin position="261"/>
        <end position="291"/>
    </location>
</feature>
<organism evidence="2 3">
    <name type="scientific">Thyridium curvatum</name>
    <dbReference type="NCBI Taxonomy" id="1093900"/>
    <lineage>
        <taxon>Eukaryota</taxon>
        <taxon>Fungi</taxon>
        <taxon>Dikarya</taxon>
        <taxon>Ascomycota</taxon>
        <taxon>Pezizomycotina</taxon>
        <taxon>Sordariomycetes</taxon>
        <taxon>Sordariomycetidae</taxon>
        <taxon>Thyridiales</taxon>
        <taxon>Thyridiaceae</taxon>
        <taxon>Thyridium</taxon>
    </lineage>
</organism>
<keyword evidence="3" id="KW-1185">Reference proteome</keyword>
<evidence type="ECO:0000313" key="3">
    <source>
        <dbReference type="Proteomes" id="UP000319257"/>
    </source>
</evidence>
<dbReference type="RefSeq" id="XP_030999041.1">
    <property type="nucleotide sequence ID" value="XM_031134998.1"/>
</dbReference>
<name>A0A507BKT7_9PEZI</name>
<accession>A0A507BKT7</accession>
<feature type="region of interest" description="Disordered" evidence="1">
    <location>
        <begin position="74"/>
        <end position="101"/>
    </location>
</feature>
<dbReference type="OrthoDB" id="3921745at2759"/>
<dbReference type="InParanoid" id="A0A507BKT7"/>